<accession>A0A1G9V1X0</accession>
<gene>
    <name evidence="1" type="ORF">SAMN05216360_10337</name>
</gene>
<dbReference type="RefSeq" id="WP_091713995.1">
    <property type="nucleotide sequence ID" value="NZ_FNHS01000003.1"/>
</dbReference>
<sequence length="273" mass="30472">MARYNRHARHDYGYLRDVTPSRAFEEAYSTLPYGNRRAWPLSVNRLLIDAFAGRETLSRADAVDAIMAASVTVTGKVSEEFRSSRAGNALGWGVKLGFLHVDVVDGQRVWTMPDREEWFELDAKGKARQIRGLTDAQQADINRKAAAQEKARLTLQAKEAERVGPLVEAALHSLLRHDPGYVIPAGRPHGPYPEYDLALYLPTVTAPVPLVEVLPIVAEAHRDMEVRRQRTWLRAVEERAHLAKRRAEIAAIDAMHAARAAEQAVDDAALEDL</sequence>
<dbReference type="OrthoDB" id="7998464at2"/>
<evidence type="ECO:0000313" key="1">
    <source>
        <dbReference type="EMBL" id="SDM65996.1"/>
    </source>
</evidence>
<keyword evidence="2" id="KW-1185">Reference proteome</keyword>
<dbReference type="EMBL" id="FNHS01000003">
    <property type="protein sequence ID" value="SDM65996.1"/>
    <property type="molecule type" value="Genomic_DNA"/>
</dbReference>
<dbReference type="Proteomes" id="UP000198704">
    <property type="component" value="Unassembled WGS sequence"/>
</dbReference>
<name>A0A1G9V1X0_9HYPH</name>
<dbReference type="STRING" id="582672.SAMN05216360_10337"/>
<protein>
    <submittedName>
        <fullName evidence="1">Uncharacterized protein</fullName>
    </submittedName>
</protein>
<proteinExistence type="predicted"/>
<evidence type="ECO:0000313" key="2">
    <source>
        <dbReference type="Proteomes" id="UP000198704"/>
    </source>
</evidence>
<reference evidence="2" key="1">
    <citation type="submission" date="2016-10" db="EMBL/GenBank/DDBJ databases">
        <authorList>
            <person name="Varghese N."/>
            <person name="Submissions S."/>
        </authorList>
    </citation>
    <scope>NUCLEOTIDE SEQUENCE [LARGE SCALE GENOMIC DNA]</scope>
    <source>
        <strain evidence="2">BL47</strain>
    </source>
</reference>
<organism evidence="1 2">
    <name type="scientific">Methylobacterium phyllostachyos</name>
    <dbReference type="NCBI Taxonomy" id="582672"/>
    <lineage>
        <taxon>Bacteria</taxon>
        <taxon>Pseudomonadati</taxon>
        <taxon>Pseudomonadota</taxon>
        <taxon>Alphaproteobacteria</taxon>
        <taxon>Hyphomicrobiales</taxon>
        <taxon>Methylobacteriaceae</taxon>
        <taxon>Methylobacterium</taxon>
    </lineage>
</organism>
<dbReference type="AlphaFoldDB" id="A0A1G9V1X0"/>